<comment type="cofactor">
    <cofactor evidence="1 28">
        <name>FAD</name>
        <dbReference type="ChEBI" id="CHEBI:57692"/>
    </cofactor>
</comment>
<evidence type="ECO:0000256" key="18">
    <source>
        <dbReference type="ARBA" id="ARBA00040902"/>
    </source>
</evidence>
<dbReference type="GO" id="GO:0006631">
    <property type="term" value="P:fatty acid metabolic process"/>
    <property type="evidence" value="ECO:0007669"/>
    <property type="project" value="UniProtKB-KW"/>
</dbReference>
<evidence type="ECO:0000259" key="31">
    <source>
        <dbReference type="Pfam" id="PF02771"/>
    </source>
</evidence>
<keyword evidence="6 28" id="KW-0285">Flavoprotein</keyword>
<comment type="catalytic activity">
    <reaction evidence="22">
        <text>oxidized [electron-transfer flavoprotein] + hexadecanoyl-CoA + H(+) = (2E)-hexadecenoyl-CoA + reduced [electron-transfer flavoprotein]</text>
        <dbReference type="Rhea" id="RHEA:43448"/>
        <dbReference type="Rhea" id="RHEA-COMP:10685"/>
        <dbReference type="Rhea" id="RHEA-COMP:10686"/>
        <dbReference type="ChEBI" id="CHEBI:15378"/>
        <dbReference type="ChEBI" id="CHEBI:57379"/>
        <dbReference type="ChEBI" id="CHEBI:57692"/>
        <dbReference type="ChEBI" id="CHEBI:58307"/>
        <dbReference type="ChEBI" id="CHEBI:61526"/>
    </reaction>
    <physiologicalReaction direction="left-to-right" evidence="22">
        <dbReference type="Rhea" id="RHEA:43449"/>
    </physiologicalReaction>
</comment>
<evidence type="ECO:0000256" key="1">
    <source>
        <dbReference type="ARBA" id="ARBA00001974"/>
    </source>
</evidence>
<keyword evidence="16" id="KW-0472">Membrane</keyword>
<comment type="function">
    <text evidence="19">Very long-chain specific acyl-CoA dehydrogenase is one of the acyl-CoA dehydrogenases that catalyze the first step of mitochondrial fatty acid beta-oxidation, an aerobic process breaking down fatty acids into acetyl-CoA and allowing the production of energy from fats. The first step of fatty acid beta-oxidation consists in the removal of one hydrogen from C-2 and C-3 of the straight-chain fatty acyl-CoA thioester, resulting in the formation of trans-2-enoyl-CoA. Among the different mitochondrial acyl-CoA dehydrogenases, very long-chain specific acyl-CoA dehydrogenase acts specifically on acyl-CoAs with saturated 12 to 24 carbons long primary chains.</text>
</comment>
<keyword evidence="9 28" id="KW-0274">FAD</keyword>
<evidence type="ECO:0000256" key="19">
    <source>
        <dbReference type="ARBA" id="ARBA00045422"/>
    </source>
</evidence>
<comment type="similarity">
    <text evidence="4 28">Belongs to the acyl-CoA dehydrogenase family.</text>
</comment>
<evidence type="ECO:0000256" key="21">
    <source>
        <dbReference type="ARBA" id="ARBA00047893"/>
    </source>
</evidence>
<evidence type="ECO:0000256" key="16">
    <source>
        <dbReference type="ARBA" id="ARBA00023136"/>
    </source>
</evidence>
<keyword evidence="10" id="KW-0276">Fatty acid metabolism</keyword>
<dbReference type="SUPFAM" id="SSF56645">
    <property type="entry name" value="Acyl-CoA dehydrogenase NM domain-like"/>
    <property type="match status" value="1"/>
</dbReference>
<feature type="domain" description="Acyl-CoA dehydrogenase/oxidase C-terminal" evidence="29">
    <location>
        <begin position="327"/>
        <end position="473"/>
    </location>
</feature>
<sequence>QRHCSNCSAWGTAVLPRESNSSPRKMLPPMALMRRAAWFTGVRVCTRWASSDSGHSPASGQRQRTFKKVESNSFLANLFMGEANVAQIFPFPEVLTADQTETLGMLLDPLNRFLTEVNNADANDANECIADESMQALKMMGGFGMQVPPELGGIGATNSQTARLSETIGQYDLALAITLGAHQSIGFKGILLFGTEEQKRKYLPGLAAGEQLAAYCLTESGSGSDAMSIKTRAELSPDGKHYILNGGKIWISNAGIADIFTVFAKTPVKLDSGEVRDRMTAFIVERSFGGVTTGPPEKKMGIKASNTAAIYFDNTPVPVENVLGSVGDGFKVAMQILNNGRFGIAAVLCGTMRTAIAKSVTHATTRMQFGSRLAAFGNIQEKLASMAARLYTAESLTYLLSGNMDRGFTDYHLEAASTKVTASECAWYVTDEAIQIHGGMGFMRDGGLERCLRDLRIFRIFEGANDILRLFVALQGLQYAGGHLRELRRALRNPAAHLGLLFDQGSKRVRRAVGLGSAAPTLQQHVHARLAGPTALVSRCIELCGGAVEHLLIKYGRNIIDEQFLLIRLAYSAIDVYAMVAVLSRASRALEKSLPSAEHEALLAQLICSEASERVQANLGALRSAEKQANFTTMRAVAEGMCEAGGVVPLNPLGV</sequence>
<evidence type="ECO:0000256" key="3">
    <source>
        <dbReference type="ARBA" id="ARBA00005198"/>
    </source>
</evidence>
<reference evidence="33" key="1">
    <citation type="submission" date="2012-11" db="EMBL/GenBank/DDBJ databases">
        <authorList>
            <person name="Lucero-Rivera Y.E."/>
            <person name="Tovar-Ramirez D."/>
        </authorList>
    </citation>
    <scope>NUCLEOTIDE SEQUENCE</scope>
    <source>
        <tissue evidence="33">Salivary gland</tissue>
    </source>
</reference>
<dbReference type="AlphaFoldDB" id="L7MG84"/>
<dbReference type="PANTHER" id="PTHR43884">
    <property type="entry name" value="ACYL-COA DEHYDROGENASE"/>
    <property type="match status" value="1"/>
</dbReference>
<evidence type="ECO:0000256" key="6">
    <source>
        <dbReference type="ARBA" id="ARBA00022630"/>
    </source>
</evidence>
<comment type="catalytic activity">
    <reaction evidence="26">
        <text>eicosanoyl-CoA + oxidized [electron-transfer flavoprotein] + H(+) = (2E)-eicosenoyl-CoA + reduced [electron-transfer flavoprotein]</text>
        <dbReference type="Rhea" id="RHEA:47236"/>
        <dbReference type="Rhea" id="RHEA-COMP:10685"/>
        <dbReference type="Rhea" id="RHEA-COMP:10686"/>
        <dbReference type="ChEBI" id="CHEBI:15378"/>
        <dbReference type="ChEBI" id="CHEBI:57380"/>
        <dbReference type="ChEBI" id="CHEBI:57692"/>
        <dbReference type="ChEBI" id="CHEBI:58307"/>
        <dbReference type="ChEBI" id="CHEBI:74691"/>
    </reaction>
    <physiologicalReaction direction="left-to-right" evidence="26">
        <dbReference type="Rhea" id="RHEA:47237"/>
    </physiologicalReaction>
</comment>
<keyword evidence="5" id="KW-0597">Phosphoprotein</keyword>
<keyword evidence="14" id="KW-0443">Lipid metabolism</keyword>
<evidence type="ECO:0000259" key="30">
    <source>
        <dbReference type="Pfam" id="PF02770"/>
    </source>
</evidence>
<dbReference type="InterPro" id="IPR006091">
    <property type="entry name" value="Acyl-CoA_Oxase/DH_mid-dom"/>
</dbReference>
<dbReference type="CDD" id="cd01161">
    <property type="entry name" value="VLCAD"/>
    <property type="match status" value="1"/>
</dbReference>
<evidence type="ECO:0000256" key="14">
    <source>
        <dbReference type="ARBA" id="ARBA00023098"/>
    </source>
</evidence>
<comment type="subcellular location">
    <subcellularLocation>
        <location evidence="2">Mitochondrion inner membrane</location>
        <topology evidence="2">Peripheral membrane protein</topology>
    </subcellularLocation>
</comment>
<dbReference type="Gene3D" id="2.40.110.10">
    <property type="entry name" value="Butyryl-CoA Dehydrogenase, subunit A, domain 2"/>
    <property type="match status" value="1"/>
</dbReference>
<evidence type="ECO:0000256" key="9">
    <source>
        <dbReference type="ARBA" id="ARBA00022827"/>
    </source>
</evidence>
<dbReference type="InterPro" id="IPR009100">
    <property type="entry name" value="AcylCoA_DH/oxidase_NM_dom_sf"/>
</dbReference>
<dbReference type="InterPro" id="IPR009075">
    <property type="entry name" value="AcylCo_DH/oxidase_C"/>
</dbReference>
<keyword evidence="13 28" id="KW-0560">Oxidoreductase</keyword>
<dbReference type="InterPro" id="IPR037069">
    <property type="entry name" value="AcylCoA_DH/ox_N_sf"/>
</dbReference>
<evidence type="ECO:0000256" key="15">
    <source>
        <dbReference type="ARBA" id="ARBA00023128"/>
    </source>
</evidence>
<comment type="pathway">
    <text evidence="3">Lipid metabolism; mitochondrial fatty acid beta-oxidation.</text>
</comment>
<evidence type="ECO:0000256" key="12">
    <source>
        <dbReference type="ARBA" id="ARBA00022990"/>
    </source>
</evidence>
<dbReference type="PROSITE" id="PS00073">
    <property type="entry name" value="ACYL_COA_DH_2"/>
    <property type="match status" value="1"/>
</dbReference>
<keyword evidence="8" id="KW-0702">S-nitrosylation</keyword>
<evidence type="ECO:0000256" key="24">
    <source>
        <dbReference type="ARBA" id="ARBA00049038"/>
    </source>
</evidence>
<reference evidence="33" key="2">
    <citation type="journal article" date="2015" name="J. Proteomics">
        <title>Sexual differences in the sialomes of the zebra tick, Rhipicephalus pulchellus.</title>
        <authorList>
            <person name="Tan A.W."/>
            <person name="Francischetti I.M."/>
            <person name="Slovak M."/>
            <person name="Kini R.M."/>
            <person name="Ribeiro J.M."/>
        </authorList>
    </citation>
    <scope>NUCLEOTIDE SEQUENCE</scope>
    <source>
        <tissue evidence="33">Salivary gland</tissue>
    </source>
</reference>
<dbReference type="Pfam" id="PF21343">
    <property type="entry name" value="ACAD9-ACADV_C"/>
    <property type="match status" value="1"/>
</dbReference>
<evidence type="ECO:0000256" key="4">
    <source>
        <dbReference type="ARBA" id="ARBA00009347"/>
    </source>
</evidence>
<evidence type="ECO:0000259" key="32">
    <source>
        <dbReference type="Pfam" id="PF21343"/>
    </source>
</evidence>
<keyword evidence="12" id="KW-0007">Acetylation</keyword>
<comment type="catalytic activity">
    <reaction evidence="23">
        <text>tetracosanoyl-CoA + oxidized [electron-transfer flavoprotein] + H(+) = (2E)-tetracosenoyl-CoA + reduced [electron-transfer flavoprotein]</text>
        <dbReference type="Rhea" id="RHEA:47232"/>
        <dbReference type="Rhea" id="RHEA-COMP:10685"/>
        <dbReference type="Rhea" id="RHEA-COMP:10686"/>
        <dbReference type="ChEBI" id="CHEBI:15378"/>
        <dbReference type="ChEBI" id="CHEBI:57692"/>
        <dbReference type="ChEBI" id="CHEBI:58307"/>
        <dbReference type="ChEBI" id="CHEBI:65052"/>
        <dbReference type="ChEBI" id="CHEBI:74693"/>
    </reaction>
    <physiologicalReaction direction="left-to-right" evidence="23">
        <dbReference type="Rhea" id="RHEA:47233"/>
    </physiologicalReaction>
</comment>
<evidence type="ECO:0000256" key="7">
    <source>
        <dbReference type="ARBA" id="ARBA00022792"/>
    </source>
</evidence>
<name>L7MG84_RHIPC</name>
<comment type="catalytic activity">
    <reaction evidence="25">
        <text>a very-long-chain 2,3-saturated fatty acyl-CoA + oxidized [electron-transfer flavoprotein] + H(+) = a very-long-chain (2E)-enoyl-CoA + reduced [electron-transfer flavoprotein]</text>
        <dbReference type="Rhea" id="RHEA:19181"/>
        <dbReference type="Rhea" id="RHEA-COMP:10685"/>
        <dbReference type="Rhea" id="RHEA-COMP:10686"/>
        <dbReference type="ChEBI" id="CHEBI:15378"/>
        <dbReference type="ChEBI" id="CHEBI:57692"/>
        <dbReference type="ChEBI" id="CHEBI:58307"/>
        <dbReference type="ChEBI" id="CHEBI:83724"/>
        <dbReference type="ChEBI" id="CHEBI:83728"/>
        <dbReference type="EC" id="1.3.8.9"/>
    </reaction>
    <physiologicalReaction direction="left-to-right" evidence="25">
        <dbReference type="Rhea" id="RHEA:19182"/>
    </physiologicalReaction>
</comment>
<feature type="domain" description="Acyl-CoA oxidase/dehydrogenase middle" evidence="30">
    <location>
        <begin position="214"/>
        <end position="314"/>
    </location>
</feature>
<proteinExistence type="evidence at transcript level"/>
<dbReference type="FunFam" id="1.20.140.10:FF:000008">
    <property type="entry name" value="acyl-CoA dehydrogenase family member 9, mitochondrial"/>
    <property type="match status" value="1"/>
</dbReference>
<comment type="catalytic activity">
    <reaction evidence="27">
        <text>octadecanoyl-CoA + oxidized [electron-transfer flavoprotein] + H(+) = (2E)-octadecenoyl-CoA + reduced [electron-transfer flavoprotein]</text>
        <dbReference type="Rhea" id="RHEA:47240"/>
        <dbReference type="Rhea" id="RHEA-COMP:10685"/>
        <dbReference type="Rhea" id="RHEA-COMP:10686"/>
        <dbReference type="ChEBI" id="CHEBI:15378"/>
        <dbReference type="ChEBI" id="CHEBI:57394"/>
        <dbReference type="ChEBI" id="CHEBI:57692"/>
        <dbReference type="ChEBI" id="CHEBI:58307"/>
        <dbReference type="ChEBI" id="CHEBI:71412"/>
    </reaction>
    <physiologicalReaction direction="left-to-right" evidence="27">
        <dbReference type="Rhea" id="RHEA:47241"/>
    </physiologicalReaction>
</comment>
<evidence type="ECO:0000256" key="27">
    <source>
        <dbReference type="ARBA" id="ARBA00049224"/>
    </source>
</evidence>
<evidence type="ECO:0000313" key="33">
    <source>
        <dbReference type="EMBL" id="JAA63211.1"/>
    </source>
</evidence>
<dbReference type="GO" id="GO:0005743">
    <property type="term" value="C:mitochondrial inner membrane"/>
    <property type="evidence" value="ECO:0007669"/>
    <property type="project" value="UniProtKB-SubCell"/>
</dbReference>
<dbReference type="FunFam" id="2.40.110.10:FF:000006">
    <property type="entry name" value="very long-chain specific acyl-CoA dehydrogenase, mitochondrial"/>
    <property type="match status" value="1"/>
</dbReference>
<evidence type="ECO:0000256" key="8">
    <source>
        <dbReference type="ARBA" id="ARBA00022799"/>
    </source>
</evidence>
<evidence type="ECO:0000256" key="17">
    <source>
        <dbReference type="ARBA" id="ARBA00039034"/>
    </source>
</evidence>
<dbReference type="Pfam" id="PF00441">
    <property type="entry name" value="Acyl-CoA_dh_1"/>
    <property type="match status" value="1"/>
</dbReference>
<evidence type="ECO:0000256" key="5">
    <source>
        <dbReference type="ARBA" id="ARBA00022553"/>
    </source>
</evidence>
<evidence type="ECO:0000256" key="22">
    <source>
        <dbReference type="ARBA" id="ARBA00047916"/>
    </source>
</evidence>
<keyword evidence="7" id="KW-0999">Mitochondrion inner membrane</keyword>
<dbReference type="Pfam" id="PF02770">
    <property type="entry name" value="Acyl-CoA_dh_M"/>
    <property type="match status" value="1"/>
</dbReference>
<dbReference type="GO" id="GO:0050660">
    <property type="term" value="F:flavin adenine dinucleotide binding"/>
    <property type="evidence" value="ECO:0007669"/>
    <property type="project" value="InterPro"/>
</dbReference>
<evidence type="ECO:0000256" key="20">
    <source>
        <dbReference type="ARBA" id="ARBA00046812"/>
    </source>
</evidence>
<evidence type="ECO:0000256" key="23">
    <source>
        <dbReference type="ARBA" id="ARBA00048086"/>
    </source>
</evidence>
<dbReference type="EMBL" id="GACK01001823">
    <property type="protein sequence ID" value="JAA63211.1"/>
    <property type="molecule type" value="mRNA"/>
</dbReference>
<organism evidence="33">
    <name type="scientific">Rhipicephalus pulchellus</name>
    <name type="common">Yellow backed tick</name>
    <name type="synonym">Dermacentor pulchellus</name>
    <dbReference type="NCBI Taxonomy" id="72859"/>
    <lineage>
        <taxon>Eukaryota</taxon>
        <taxon>Metazoa</taxon>
        <taxon>Ecdysozoa</taxon>
        <taxon>Arthropoda</taxon>
        <taxon>Chelicerata</taxon>
        <taxon>Arachnida</taxon>
        <taxon>Acari</taxon>
        <taxon>Parasitiformes</taxon>
        <taxon>Ixodida</taxon>
        <taxon>Ixodoidea</taxon>
        <taxon>Ixodidae</taxon>
        <taxon>Rhipicephalinae</taxon>
        <taxon>Rhipicephalus</taxon>
        <taxon>Rhipicephalus</taxon>
    </lineage>
</organism>
<dbReference type="InterPro" id="IPR036250">
    <property type="entry name" value="AcylCo_DH-like_C"/>
</dbReference>
<feature type="domain" description="Acyl-CoA dehydrogenase/oxidase N-terminal" evidence="31">
    <location>
        <begin position="101"/>
        <end position="210"/>
    </location>
</feature>
<dbReference type="InterPro" id="IPR006089">
    <property type="entry name" value="Acyl-CoA_DH_CS"/>
</dbReference>
<feature type="domain" description="ACAD9/ACADV-like C-terminal" evidence="32">
    <location>
        <begin position="530"/>
        <end position="647"/>
    </location>
</feature>
<dbReference type="GO" id="GO:0017099">
    <property type="term" value="F:very-long-chain fatty acyl-CoA dehydrogenase activity"/>
    <property type="evidence" value="ECO:0007669"/>
    <property type="project" value="UniProtKB-EC"/>
</dbReference>
<dbReference type="Gene3D" id="1.20.140.10">
    <property type="entry name" value="Butyryl-CoA Dehydrogenase, subunit A, domain 3"/>
    <property type="match status" value="2"/>
</dbReference>
<dbReference type="InterPro" id="IPR049448">
    <property type="entry name" value="ACAD9/ACADV-like_C"/>
</dbReference>
<evidence type="ECO:0000256" key="28">
    <source>
        <dbReference type="RuleBase" id="RU362125"/>
    </source>
</evidence>
<comment type="catalytic activity">
    <reaction evidence="24">
        <text>tetradecanoyl-CoA + oxidized [electron-transfer flavoprotein] + H(+) = (2E)-tetradecenoyl-CoA + reduced [electron-transfer flavoprotein]</text>
        <dbReference type="Rhea" id="RHEA:47316"/>
        <dbReference type="Rhea" id="RHEA-COMP:10685"/>
        <dbReference type="Rhea" id="RHEA-COMP:10686"/>
        <dbReference type="ChEBI" id="CHEBI:15378"/>
        <dbReference type="ChEBI" id="CHEBI:57385"/>
        <dbReference type="ChEBI" id="CHEBI:57692"/>
        <dbReference type="ChEBI" id="CHEBI:58307"/>
        <dbReference type="ChEBI" id="CHEBI:61405"/>
    </reaction>
    <physiologicalReaction direction="left-to-right" evidence="24">
        <dbReference type="Rhea" id="RHEA:47317"/>
    </physiologicalReaction>
</comment>
<evidence type="ECO:0000256" key="10">
    <source>
        <dbReference type="ARBA" id="ARBA00022832"/>
    </source>
</evidence>
<evidence type="ECO:0000256" key="2">
    <source>
        <dbReference type="ARBA" id="ARBA00004637"/>
    </source>
</evidence>
<evidence type="ECO:0000259" key="29">
    <source>
        <dbReference type="Pfam" id="PF00441"/>
    </source>
</evidence>
<evidence type="ECO:0000256" key="11">
    <source>
        <dbReference type="ARBA" id="ARBA00022946"/>
    </source>
</evidence>
<dbReference type="PANTHER" id="PTHR43884:SF11">
    <property type="entry name" value="VERY LONG-CHAIN SPECIFIC ACYL-COA DEHYDROGENASE, MITOCHONDRIAL"/>
    <property type="match status" value="1"/>
</dbReference>
<dbReference type="Pfam" id="PF02771">
    <property type="entry name" value="Acyl-CoA_dh_N"/>
    <property type="match status" value="1"/>
</dbReference>
<evidence type="ECO:0000256" key="26">
    <source>
        <dbReference type="ARBA" id="ARBA00049140"/>
    </source>
</evidence>
<accession>L7MG84</accession>
<keyword evidence="11" id="KW-0809">Transit peptide</keyword>
<dbReference type="GO" id="GO:0000062">
    <property type="term" value="F:fatty-acyl-CoA binding"/>
    <property type="evidence" value="ECO:0007669"/>
    <property type="project" value="TreeGrafter"/>
</dbReference>
<dbReference type="InterPro" id="IPR013786">
    <property type="entry name" value="AcylCoA_DH/ox_N"/>
</dbReference>
<comment type="catalytic activity">
    <reaction evidence="21">
        <text>dodecanoyl-CoA + oxidized [electron-transfer flavoprotein] + H(+) = (2E)-dodecenoyl-CoA + reduced [electron-transfer flavoprotein]</text>
        <dbReference type="Rhea" id="RHEA:47296"/>
        <dbReference type="Rhea" id="RHEA-COMP:10685"/>
        <dbReference type="Rhea" id="RHEA-COMP:10686"/>
        <dbReference type="ChEBI" id="CHEBI:15378"/>
        <dbReference type="ChEBI" id="CHEBI:57330"/>
        <dbReference type="ChEBI" id="CHEBI:57375"/>
        <dbReference type="ChEBI" id="CHEBI:57692"/>
        <dbReference type="ChEBI" id="CHEBI:58307"/>
    </reaction>
    <physiologicalReaction direction="left-to-right" evidence="21">
        <dbReference type="Rhea" id="RHEA:47297"/>
    </physiologicalReaction>
</comment>
<keyword evidence="15" id="KW-0496">Mitochondrion</keyword>
<comment type="subunit">
    <text evidence="20">Homodimer. Homodimerizes after import into the mitochondrion.</text>
</comment>
<dbReference type="Gene3D" id="1.10.540.10">
    <property type="entry name" value="Acyl-CoA dehydrogenase/oxidase, N-terminal domain"/>
    <property type="match status" value="1"/>
</dbReference>
<dbReference type="InterPro" id="IPR046373">
    <property type="entry name" value="Acyl-CoA_Oxase/DH_mid-dom_sf"/>
</dbReference>
<dbReference type="PROSITE" id="PS00072">
    <property type="entry name" value="ACYL_COA_DH_1"/>
    <property type="match status" value="1"/>
</dbReference>
<protein>
    <recommendedName>
        <fullName evidence="18">Very long-chain specific acyl-CoA dehydrogenase, mitochondrial</fullName>
        <ecNumber evidence="17">1.3.8.9</ecNumber>
    </recommendedName>
</protein>
<dbReference type="EC" id="1.3.8.9" evidence="17"/>
<evidence type="ECO:0000256" key="25">
    <source>
        <dbReference type="ARBA" id="ARBA00049050"/>
    </source>
</evidence>
<dbReference type="FunFam" id="1.10.540.10:FF:000001">
    <property type="entry name" value="Very long-chain-specific acyl-CoA dehydrogenase, mitochondrial"/>
    <property type="match status" value="1"/>
</dbReference>
<dbReference type="SUPFAM" id="SSF47203">
    <property type="entry name" value="Acyl-CoA dehydrogenase C-terminal domain-like"/>
    <property type="match status" value="2"/>
</dbReference>
<feature type="non-terminal residue" evidence="33">
    <location>
        <position position="1"/>
    </location>
</feature>
<evidence type="ECO:0000256" key="13">
    <source>
        <dbReference type="ARBA" id="ARBA00023002"/>
    </source>
</evidence>